<organism evidence="8 9">
    <name type="scientific">Panaeolus cyanescens</name>
    <dbReference type="NCBI Taxonomy" id="181874"/>
    <lineage>
        <taxon>Eukaryota</taxon>
        <taxon>Fungi</taxon>
        <taxon>Dikarya</taxon>
        <taxon>Basidiomycota</taxon>
        <taxon>Agaricomycotina</taxon>
        <taxon>Agaricomycetes</taxon>
        <taxon>Agaricomycetidae</taxon>
        <taxon>Agaricales</taxon>
        <taxon>Agaricineae</taxon>
        <taxon>Galeropsidaceae</taxon>
        <taxon>Panaeolus</taxon>
    </lineage>
</organism>
<keyword evidence="7" id="KW-0732">Signal</keyword>
<evidence type="ECO:0000256" key="1">
    <source>
        <dbReference type="ARBA" id="ARBA00000632"/>
    </source>
</evidence>
<dbReference type="Pfam" id="PF00959">
    <property type="entry name" value="Phage_lysozyme"/>
    <property type="match status" value="1"/>
</dbReference>
<keyword evidence="6" id="KW-0326">Glycosidase</keyword>
<dbReference type="STRING" id="181874.A0A409YAV1"/>
<dbReference type="Proteomes" id="UP000284842">
    <property type="component" value="Unassembled WGS sequence"/>
</dbReference>
<evidence type="ECO:0008006" key="10">
    <source>
        <dbReference type="Google" id="ProtNLM"/>
    </source>
</evidence>
<comment type="caution">
    <text evidence="8">The sequence shown here is derived from an EMBL/GenBank/DDBJ whole genome shotgun (WGS) entry which is preliminary data.</text>
</comment>
<dbReference type="InterPro" id="IPR023346">
    <property type="entry name" value="Lysozyme-like_dom_sf"/>
</dbReference>
<dbReference type="HAMAP" id="MF_04110">
    <property type="entry name" value="ENDOLYSIN_T4"/>
    <property type="match status" value="1"/>
</dbReference>
<keyword evidence="2" id="KW-0929">Antimicrobial</keyword>
<feature type="signal peptide" evidence="7">
    <location>
        <begin position="1"/>
        <end position="22"/>
    </location>
</feature>
<dbReference type="SUPFAM" id="SSF53955">
    <property type="entry name" value="Lysozyme-like"/>
    <property type="match status" value="1"/>
</dbReference>
<name>A0A409YAV1_9AGAR</name>
<keyword evidence="3" id="KW-0081">Bacteriolytic enzyme</keyword>
<dbReference type="CDD" id="cd00737">
    <property type="entry name" value="lyz_endolysin_autolysin"/>
    <property type="match status" value="1"/>
</dbReference>
<dbReference type="EMBL" id="NHTK01001331">
    <property type="protein sequence ID" value="PPR00136.1"/>
    <property type="molecule type" value="Genomic_DNA"/>
</dbReference>
<dbReference type="Gene3D" id="1.10.530.40">
    <property type="match status" value="1"/>
</dbReference>
<dbReference type="InterPro" id="IPR033907">
    <property type="entry name" value="Endolysin_autolysin"/>
</dbReference>
<evidence type="ECO:0000256" key="6">
    <source>
        <dbReference type="ARBA" id="ARBA00023295"/>
    </source>
</evidence>
<dbReference type="InParanoid" id="A0A409YAV1"/>
<feature type="chain" id="PRO_5019383434" description="Glycoside hydrolase family 24 protein" evidence="7">
    <location>
        <begin position="23"/>
        <end position="194"/>
    </location>
</feature>
<evidence type="ECO:0000256" key="7">
    <source>
        <dbReference type="SAM" id="SignalP"/>
    </source>
</evidence>
<reference evidence="8 9" key="1">
    <citation type="journal article" date="2018" name="Evol. Lett.">
        <title>Horizontal gene cluster transfer increased hallucinogenic mushroom diversity.</title>
        <authorList>
            <person name="Reynolds H.T."/>
            <person name="Vijayakumar V."/>
            <person name="Gluck-Thaler E."/>
            <person name="Korotkin H.B."/>
            <person name="Matheny P.B."/>
            <person name="Slot J.C."/>
        </authorList>
    </citation>
    <scope>NUCLEOTIDE SEQUENCE [LARGE SCALE GENOMIC DNA]</scope>
    <source>
        <strain evidence="8 9">2629</strain>
    </source>
</reference>
<dbReference type="PANTHER" id="PTHR38107:SF3">
    <property type="entry name" value="LYSOZYME RRRD-RELATED"/>
    <property type="match status" value="1"/>
</dbReference>
<dbReference type="AlphaFoldDB" id="A0A409YAV1"/>
<dbReference type="GO" id="GO:0031640">
    <property type="term" value="P:killing of cells of another organism"/>
    <property type="evidence" value="ECO:0007669"/>
    <property type="project" value="UniProtKB-KW"/>
</dbReference>
<evidence type="ECO:0000313" key="9">
    <source>
        <dbReference type="Proteomes" id="UP000284842"/>
    </source>
</evidence>
<dbReference type="GO" id="GO:0003796">
    <property type="term" value="F:lysozyme activity"/>
    <property type="evidence" value="ECO:0007669"/>
    <property type="project" value="UniProtKB-EC"/>
</dbReference>
<dbReference type="GO" id="GO:0009253">
    <property type="term" value="P:peptidoglycan catabolic process"/>
    <property type="evidence" value="ECO:0007669"/>
    <property type="project" value="InterPro"/>
</dbReference>
<proteinExistence type="inferred from homology"/>
<comment type="catalytic activity">
    <reaction evidence="1">
        <text>Hydrolysis of (1-&gt;4)-beta-linkages between N-acetylmuramic acid and N-acetyl-D-glucosamine residues in a peptidoglycan and between N-acetyl-D-glucosamine residues in chitodextrins.</text>
        <dbReference type="EC" id="3.2.1.17"/>
    </reaction>
</comment>
<sequence>MFSSLTLASLTFVALQALQVTALPSSTVAACTGPTVNSATVSAIKGFEGFVASPAPDPIGLPTVGYGHKCRNTGCTEVPYSFPLSTSTASSLLSSDLVQFQNCVTNAIASAVRLNANQYGALVSWTFNVGCSNMSSSTLIRRLNNKEDPNTVAAQELPKWNLANGQVLPGLVTRRAAEVRLFQTSTSAGALPAC</sequence>
<dbReference type="InterPro" id="IPR034690">
    <property type="entry name" value="Endolysin_T4_type"/>
</dbReference>
<evidence type="ECO:0000256" key="5">
    <source>
        <dbReference type="ARBA" id="ARBA00023200"/>
    </source>
</evidence>
<dbReference type="InterPro" id="IPR002196">
    <property type="entry name" value="Glyco_hydro_24"/>
</dbReference>
<keyword evidence="9" id="KW-1185">Reference proteome</keyword>
<protein>
    <recommendedName>
        <fullName evidence="10">Glycoside hydrolase family 24 protein</fullName>
    </recommendedName>
</protein>
<evidence type="ECO:0000313" key="8">
    <source>
        <dbReference type="EMBL" id="PPR00136.1"/>
    </source>
</evidence>
<dbReference type="GO" id="GO:0016998">
    <property type="term" value="P:cell wall macromolecule catabolic process"/>
    <property type="evidence" value="ECO:0007669"/>
    <property type="project" value="InterPro"/>
</dbReference>
<evidence type="ECO:0000256" key="2">
    <source>
        <dbReference type="ARBA" id="ARBA00022529"/>
    </source>
</evidence>
<accession>A0A409YAV1</accession>
<keyword evidence="4" id="KW-0378">Hydrolase</keyword>
<keyword evidence="5" id="KW-1035">Host cytoplasm</keyword>
<gene>
    <name evidence="8" type="ORF">CVT24_008938</name>
</gene>
<evidence type="ECO:0000256" key="4">
    <source>
        <dbReference type="ARBA" id="ARBA00022801"/>
    </source>
</evidence>
<dbReference type="PANTHER" id="PTHR38107">
    <property type="match status" value="1"/>
</dbReference>
<dbReference type="InterPro" id="IPR051018">
    <property type="entry name" value="Bacteriophage_GH24"/>
</dbReference>
<dbReference type="GO" id="GO:0042742">
    <property type="term" value="P:defense response to bacterium"/>
    <property type="evidence" value="ECO:0007669"/>
    <property type="project" value="UniProtKB-KW"/>
</dbReference>
<dbReference type="InterPro" id="IPR023347">
    <property type="entry name" value="Lysozyme_dom_sf"/>
</dbReference>
<evidence type="ECO:0000256" key="3">
    <source>
        <dbReference type="ARBA" id="ARBA00022638"/>
    </source>
</evidence>
<dbReference type="OrthoDB" id="5358886at2759"/>